<evidence type="ECO:0000313" key="1">
    <source>
        <dbReference type="EMBL" id="EGF28655.1"/>
    </source>
</evidence>
<name>F2ANY7_RHOBT</name>
<accession>F2ANY7</accession>
<protein>
    <submittedName>
        <fullName evidence="1">Uncharacterized protein</fullName>
    </submittedName>
</protein>
<comment type="caution">
    <text evidence="1">The sequence shown here is derived from an EMBL/GenBank/DDBJ whole genome shotgun (WGS) entry which is preliminary data.</text>
</comment>
<organism evidence="1 2">
    <name type="scientific">Rhodopirellula baltica WH47</name>
    <dbReference type="NCBI Taxonomy" id="991778"/>
    <lineage>
        <taxon>Bacteria</taxon>
        <taxon>Pseudomonadati</taxon>
        <taxon>Planctomycetota</taxon>
        <taxon>Planctomycetia</taxon>
        <taxon>Pirellulales</taxon>
        <taxon>Pirellulaceae</taxon>
        <taxon>Rhodopirellula</taxon>
    </lineage>
</organism>
<dbReference type="PATRIC" id="fig|991778.3.peg.1483"/>
<sequence>MSSAFRETELTAINCSESFSRNAGAAQDSEASPVAHSFDWLC</sequence>
<evidence type="ECO:0000313" key="2">
    <source>
        <dbReference type="Proteomes" id="UP000006222"/>
    </source>
</evidence>
<dbReference type="Proteomes" id="UP000006222">
    <property type="component" value="Unassembled WGS sequence"/>
</dbReference>
<dbReference type="EMBL" id="AFAR01000075">
    <property type="protein sequence ID" value="EGF28655.1"/>
    <property type="molecule type" value="Genomic_DNA"/>
</dbReference>
<gene>
    <name evidence="1" type="ORF">RBWH47_01102</name>
</gene>
<dbReference type="AlphaFoldDB" id="F2ANY7"/>
<reference evidence="1 2" key="1">
    <citation type="journal article" date="2013" name="Mar. Genomics">
        <title>Expression of sulfatases in Rhodopirellula baltica and the diversity of sulfatases in the genus Rhodopirellula.</title>
        <authorList>
            <person name="Wegner C.E."/>
            <person name="Richter-Heitmann T."/>
            <person name="Klindworth A."/>
            <person name="Klockow C."/>
            <person name="Richter M."/>
            <person name="Achstetter T."/>
            <person name="Glockner F.O."/>
            <person name="Harder J."/>
        </authorList>
    </citation>
    <scope>NUCLEOTIDE SEQUENCE [LARGE SCALE GENOMIC DNA]</scope>
    <source>
        <strain evidence="1 2">WH47</strain>
    </source>
</reference>
<proteinExistence type="predicted"/>